<dbReference type="Pfam" id="PF03466">
    <property type="entry name" value="LysR_substrate"/>
    <property type="match status" value="1"/>
</dbReference>
<gene>
    <name evidence="2" type="ORF">SDC9_173922</name>
</gene>
<evidence type="ECO:0000313" key="2">
    <source>
        <dbReference type="EMBL" id="MPN26497.1"/>
    </source>
</evidence>
<dbReference type="GO" id="GO:0009089">
    <property type="term" value="P:lysine biosynthetic process via diaminopimelate"/>
    <property type="evidence" value="ECO:0007669"/>
    <property type="project" value="TreeGrafter"/>
</dbReference>
<dbReference type="GO" id="GO:0010628">
    <property type="term" value="P:positive regulation of gene expression"/>
    <property type="evidence" value="ECO:0007669"/>
    <property type="project" value="TreeGrafter"/>
</dbReference>
<reference evidence="2" key="1">
    <citation type="submission" date="2019-08" db="EMBL/GenBank/DDBJ databases">
        <authorList>
            <person name="Kucharzyk K."/>
            <person name="Murdoch R.W."/>
            <person name="Higgins S."/>
            <person name="Loffler F."/>
        </authorList>
    </citation>
    <scope>NUCLEOTIDE SEQUENCE</scope>
</reference>
<dbReference type="AlphaFoldDB" id="A0A645GHS3"/>
<protein>
    <recommendedName>
        <fullName evidence="1">LysR substrate-binding domain-containing protein</fullName>
    </recommendedName>
</protein>
<accession>A0A645GHS3</accession>
<dbReference type="PANTHER" id="PTHR30427">
    <property type="entry name" value="TRANSCRIPTIONAL ACTIVATOR PROTEIN LYSR"/>
    <property type="match status" value="1"/>
</dbReference>
<organism evidence="2">
    <name type="scientific">bioreactor metagenome</name>
    <dbReference type="NCBI Taxonomy" id="1076179"/>
    <lineage>
        <taxon>unclassified sequences</taxon>
        <taxon>metagenomes</taxon>
        <taxon>ecological metagenomes</taxon>
    </lineage>
</organism>
<dbReference type="SUPFAM" id="SSF53850">
    <property type="entry name" value="Periplasmic binding protein-like II"/>
    <property type="match status" value="1"/>
</dbReference>
<dbReference type="InterPro" id="IPR005119">
    <property type="entry name" value="LysR_subst-bd"/>
</dbReference>
<name>A0A645GHS3_9ZZZZ</name>
<feature type="domain" description="LysR substrate-binding" evidence="1">
    <location>
        <begin position="2"/>
        <end position="84"/>
    </location>
</feature>
<dbReference type="EMBL" id="VSSQ01076036">
    <property type="protein sequence ID" value="MPN26497.1"/>
    <property type="molecule type" value="Genomic_DNA"/>
</dbReference>
<dbReference type="Gene3D" id="3.40.190.10">
    <property type="entry name" value="Periplasmic binding protein-like II"/>
    <property type="match status" value="1"/>
</dbReference>
<evidence type="ECO:0000259" key="1">
    <source>
        <dbReference type="Pfam" id="PF03466"/>
    </source>
</evidence>
<dbReference type="GO" id="GO:0043565">
    <property type="term" value="F:sequence-specific DNA binding"/>
    <property type="evidence" value="ECO:0007669"/>
    <property type="project" value="TreeGrafter"/>
</dbReference>
<dbReference type="PANTHER" id="PTHR30427:SF1">
    <property type="entry name" value="TRANSCRIPTIONAL ACTIVATOR PROTEIN LYSR"/>
    <property type="match status" value="1"/>
</dbReference>
<sequence length="93" mass="9904">MFARAGVQRKLSLETASAVAVCAMVQHGLGLAVVNPLTARACAGPQLVVRPLAFSIAFQVHMLLPLHRPADTGLPWLTAALEQEALSLLGHRR</sequence>
<proteinExistence type="predicted"/>
<comment type="caution">
    <text evidence="2">The sequence shown here is derived from an EMBL/GenBank/DDBJ whole genome shotgun (WGS) entry which is preliminary data.</text>
</comment>